<dbReference type="OrthoDB" id="9989112at2759"/>
<sequence length="88" mass="9404">MLVGNKANKARAFAERGNTYFMETAALESMNAEILFTEVLSQSQIYHVVSGKALVVGDDPAALHKGQTINVGSKDDVSEIKKVGCCSV</sequence>
<dbReference type="AlphaFoldDB" id="A0A8S0QYQ9"/>
<protein>
    <submittedName>
        <fullName evidence="1">Uncharacterized protein</fullName>
    </submittedName>
</protein>
<gene>
    <name evidence="1" type="ORF">OLEA9_A039843</name>
</gene>
<dbReference type="Gramene" id="OE9A039843T1">
    <property type="protein sequence ID" value="OE9A039843C1"/>
    <property type="gene ID" value="OE9A039843"/>
</dbReference>
<evidence type="ECO:0000313" key="1">
    <source>
        <dbReference type="EMBL" id="CAA2971043.1"/>
    </source>
</evidence>
<organism evidence="1 2">
    <name type="scientific">Olea europaea subsp. europaea</name>
    <dbReference type="NCBI Taxonomy" id="158383"/>
    <lineage>
        <taxon>Eukaryota</taxon>
        <taxon>Viridiplantae</taxon>
        <taxon>Streptophyta</taxon>
        <taxon>Embryophyta</taxon>
        <taxon>Tracheophyta</taxon>
        <taxon>Spermatophyta</taxon>
        <taxon>Magnoliopsida</taxon>
        <taxon>eudicotyledons</taxon>
        <taxon>Gunneridae</taxon>
        <taxon>Pentapetalae</taxon>
        <taxon>asterids</taxon>
        <taxon>lamiids</taxon>
        <taxon>Lamiales</taxon>
        <taxon>Oleaceae</taxon>
        <taxon>Oleeae</taxon>
        <taxon>Olea</taxon>
    </lineage>
</organism>
<keyword evidence="2" id="KW-1185">Reference proteome</keyword>
<reference evidence="1 2" key="1">
    <citation type="submission" date="2019-12" db="EMBL/GenBank/DDBJ databases">
        <authorList>
            <person name="Alioto T."/>
            <person name="Alioto T."/>
            <person name="Gomez Garrido J."/>
        </authorList>
    </citation>
    <scope>NUCLEOTIDE SEQUENCE [LARGE SCALE GENOMIC DNA]</scope>
</reference>
<dbReference type="EMBL" id="CACTIH010001992">
    <property type="protein sequence ID" value="CAA2971043.1"/>
    <property type="molecule type" value="Genomic_DNA"/>
</dbReference>
<comment type="caution">
    <text evidence="1">The sequence shown here is derived from an EMBL/GenBank/DDBJ whole genome shotgun (WGS) entry which is preliminary data.</text>
</comment>
<name>A0A8S0QYQ9_OLEEU</name>
<proteinExistence type="predicted"/>
<dbReference type="Proteomes" id="UP000594638">
    <property type="component" value="Unassembled WGS sequence"/>
</dbReference>
<evidence type="ECO:0000313" key="2">
    <source>
        <dbReference type="Proteomes" id="UP000594638"/>
    </source>
</evidence>
<accession>A0A8S0QYQ9</accession>